<evidence type="ECO:0000259" key="2">
    <source>
        <dbReference type="SMART" id="SM00899"/>
    </source>
</evidence>
<dbReference type="Pfam" id="PF04023">
    <property type="entry name" value="FeoA"/>
    <property type="match status" value="1"/>
</dbReference>
<sequence>MSLIPLSVIPPGQKVEIVELHGGYKFKKKLADQGIFVGTTLKVSIGGENGFVKIKMDNTSFGIGIGMAHKIFVSLLEKQN</sequence>
<evidence type="ECO:0000313" key="3">
    <source>
        <dbReference type="EMBL" id="PLX20099.1"/>
    </source>
</evidence>
<dbReference type="PANTHER" id="PTHR43151:SF1">
    <property type="entry name" value="SSR2333 PROTEIN"/>
    <property type="match status" value="1"/>
</dbReference>
<name>A0A2N5ZN45_MUIH1</name>
<evidence type="ECO:0000256" key="1">
    <source>
        <dbReference type="ARBA" id="ARBA00023004"/>
    </source>
</evidence>
<dbReference type="PANTHER" id="PTHR43151">
    <property type="entry name" value="FEOA FAMILY PROTEIN"/>
    <property type="match status" value="1"/>
</dbReference>
<gene>
    <name evidence="3" type="ORF">C0601_00190</name>
</gene>
<dbReference type="EMBL" id="PKTG01000007">
    <property type="protein sequence ID" value="PLX20099.1"/>
    <property type="molecule type" value="Genomic_DNA"/>
</dbReference>
<feature type="domain" description="Ferrous iron transporter FeoA-like" evidence="2">
    <location>
        <begin position="4"/>
        <end position="75"/>
    </location>
</feature>
<protein>
    <recommendedName>
        <fullName evidence="2">Ferrous iron transporter FeoA-like domain-containing protein</fullName>
    </recommendedName>
</protein>
<dbReference type="InterPro" id="IPR007167">
    <property type="entry name" value="Fe-transptr_FeoA-like"/>
</dbReference>
<keyword evidence="1" id="KW-0408">Iron</keyword>
<dbReference type="InterPro" id="IPR008988">
    <property type="entry name" value="Transcriptional_repressor_C"/>
</dbReference>
<dbReference type="Gene3D" id="2.30.30.90">
    <property type="match status" value="1"/>
</dbReference>
<dbReference type="GO" id="GO:0046914">
    <property type="term" value="F:transition metal ion binding"/>
    <property type="evidence" value="ECO:0007669"/>
    <property type="project" value="InterPro"/>
</dbReference>
<evidence type="ECO:0000313" key="4">
    <source>
        <dbReference type="Proteomes" id="UP000234857"/>
    </source>
</evidence>
<dbReference type="InterPro" id="IPR038157">
    <property type="entry name" value="FeoA_core_dom"/>
</dbReference>
<dbReference type="AlphaFoldDB" id="A0A2N5ZN45"/>
<accession>A0A2N5ZN45</accession>
<dbReference type="Proteomes" id="UP000234857">
    <property type="component" value="Unassembled WGS sequence"/>
</dbReference>
<dbReference type="SMART" id="SM00899">
    <property type="entry name" value="FeoA"/>
    <property type="match status" value="1"/>
</dbReference>
<reference evidence="3 4" key="1">
    <citation type="submission" date="2017-11" db="EMBL/GenBank/DDBJ databases">
        <title>Genome-resolved metagenomics identifies genetic mobility, metabolic interactions, and unexpected diversity in perchlorate-reducing communities.</title>
        <authorList>
            <person name="Barnum T.P."/>
            <person name="Figueroa I.A."/>
            <person name="Carlstrom C.I."/>
            <person name="Lucas L.N."/>
            <person name="Engelbrektson A.L."/>
            <person name="Coates J.D."/>
        </authorList>
    </citation>
    <scope>NUCLEOTIDE SEQUENCE [LARGE SCALE GENOMIC DNA]</scope>
    <source>
        <strain evidence="3">BM706</strain>
    </source>
</reference>
<dbReference type="InterPro" id="IPR053184">
    <property type="entry name" value="FeoA-like"/>
</dbReference>
<organism evidence="3 4">
    <name type="scientific">Muiribacterium halophilum</name>
    <dbReference type="NCBI Taxonomy" id="2053465"/>
    <lineage>
        <taxon>Bacteria</taxon>
        <taxon>Candidatus Muiribacteriota</taxon>
        <taxon>Candidatus Muiribacteriia</taxon>
        <taxon>Candidatus Muiribacteriales</taxon>
        <taxon>Candidatus Muiribacteriaceae</taxon>
        <taxon>Candidatus Muiribacterium</taxon>
    </lineage>
</organism>
<comment type="caution">
    <text evidence="3">The sequence shown here is derived from an EMBL/GenBank/DDBJ whole genome shotgun (WGS) entry which is preliminary data.</text>
</comment>
<proteinExistence type="predicted"/>
<dbReference type="SUPFAM" id="SSF50037">
    <property type="entry name" value="C-terminal domain of transcriptional repressors"/>
    <property type="match status" value="1"/>
</dbReference>